<keyword evidence="5 10" id="KW-0812">Transmembrane</keyword>
<feature type="compositionally biased region" description="Low complexity" evidence="9">
    <location>
        <begin position="1"/>
        <end position="13"/>
    </location>
</feature>
<keyword evidence="7" id="KW-0406">Ion transport</keyword>
<evidence type="ECO:0000256" key="7">
    <source>
        <dbReference type="ARBA" id="ARBA00023065"/>
    </source>
</evidence>
<evidence type="ECO:0000256" key="6">
    <source>
        <dbReference type="ARBA" id="ARBA00022989"/>
    </source>
</evidence>
<evidence type="ECO:0000256" key="8">
    <source>
        <dbReference type="ARBA" id="ARBA00023136"/>
    </source>
</evidence>
<comment type="caution">
    <text evidence="13">The sequence shown here is derived from an EMBL/GenBank/DDBJ whole genome shotgun (WGS) entry which is preliminary data.</text>
</comment>
<dbReference type="InterPro" id="IPR044880">
    <property type="entry name" value="NCX_ion-bd_dom_sf"/>
</dbReference>
<dbReference type="GO" id="GO:0015369">
    <property type="term" value="F:calcium:proton antiporter activity"/>
    <property type="evidence" value="ECO:0007669"/>
    <property type="project" value="TreeGrafter"/>
</dbReference>
<feature type="transmembrane region" description="Helical" evidence="10">
    <location>
        <begin position="1100"/>
        <end position="1116"/>
    </location>
</feature>
<feature type="compositionally biased region" description="Polar residues" evidence="9">
    <location>
        <begin position="31"/>
        <end position="44"/>
    </location>
</feature>
<evidence type="ECO:0000256" key="9">
    <source>
        <dbReference type="SAM" id="MobiDB-lite"/>
    </source>
</evidence>
<keyword evidence="8 10" id="KW-0472">Membrane</keyword>
<dbReference type="PANTHER" id="PTHR31503">
    <property type="entry name" value="VACUOLAR CALCIUM ION TRANSPORTER"/>
    <property type="match status" value="1"/>
</dbReference>
<feature type="compositionally biased region" description="Acidic residues" evidence="9">
    <location>
        <begin position="294"/>
        <end position="311"/>
    </location>
</feature>
<comment type="similarity">
    <text evidence="2">Belongs to the Ca(2+):cation antiporter (CaCA) (TC 2.A.19) family.</text>
</comment>
<feature type="region of interest" description="Disordered" evidence="9">
    <location>
        <begin position="69"/>
        <end position="135"/>
    </location>
</feature>
<evidence type="ECO:0000256" key="3">
    <source>
        <dbReference type="ARBA" id="ARBA00022448"/>
    </source>
</evidence>
<evidence type="ECO:0000256" key="1">
    <source>
        <dbReference type="ARBA" id="ARBA00004127"/>
    </source>
</evidence>
<gene>
    <name evidence="13" type="ORF">WICPIJ_006989</name>
</gene>
<feature type="compositionally biased region" description="Polar residues" evidence="9">
    <location>
        <begin position="105"/>
        <end position="121"/>
    </location>
</feature>
<feature type="region of interest" description="Disordered" evidence="9">
    <location>
        <begin position="1"/>
        <end position="53"/>
    </location>
</feature>
<feature type="region of interest" description="Disordered" evidence="9">
    <location>
        <begin position="285"/>
        <end position="311"/>
    </location>
</feature>
<keyword evidence="3" id="KW-0813">Transport</keyword>
<feature type="transmembrane region" description="Helical" evidence="10">
    <location>
        <begin position="1059"/>
        <end position="1080"/>
    </location>
</feature>
<dbReference type="AlphaFoldDB" id="A0A9P8TJP4"/>
<evidence type="ECO:0000256" key="10">
    <source>
        <dbReference type="SAM" id="Phobius"/>
    </source>
</evidence>
<evidence type="ECO:0000259" key="11">
    <source>
        <dbReference type="Pfam" id="PF01699"/>
    </source>
</evidence>
<dbReference type="InterPro" id="IPR004837">
    <property type="entry name" value="NaCa_Exmemb"/>
</dbReference>
<feature type="transmembrane region" description="Helical" evidence="10">
    <location>
        <begin position="1026"/>
        <end position="1047"/>
    </location>
</feature>
<evidence type="ECO:0000313" key="13">
    <source>
        <dbReference type="EMBL" id="KAH3682053.1"/>
    </source>
</evidence>
<accession>A0A9P8TJP4</accession>
<name>A0A9P8TJP4_WICPI</name>
<dbReference type="GO" id="GO:0005774">
    <property type="term" value="C:vacuolar membrane"/>
    <property type="evidence" value="ECO:0007669"/>
    <property type="project" value="UniProtKB-ARBA"/>
</dbReference>
<feature type="domain" description="Sodium/calcium exchanger membrane region" evidence="11">
    <location>
        <begin position="987"/>
        <end position="1141"/>
    </location>
</feature>
<evidence type="ECO:0000256" key="2">
    <source>
        <dbReference type="ARBA" id="ARBA00008170"/>
    </source>
</evidence>
<feature type="transmembrane region" description="Helical" evidence="10">
    <location>
        <begin position="1128"/>
        <end position="1146"/>
    </location>
</feature>
<dbReference type="Pfam" id="PF03733">
    <property type="entry name" value="YccF"/>
    <property type="match status" value="1"/>
</dbReference>
<dbReference type="InterPro" id="IPR005185">
    <property type="entry name" value="YccF"/>
</dbReference>
<evidence type="ECO:0000313" key="14">
    <source>
        <dbReference type="Proteomes" id="UP000774326"/>
    </source>
</evidence>
<dbReference type="GO" id="GO:0006874">
    <property type="term" value="P:intracellular calcium ion homeostasis"/>
    <property type="evidence" value="ECO:0007669"/>
    <property type="project" value="TreeGrafter"/>
</dbReference>
<reference evidence="13" key="2">
    <citation type="submission" date="2021-01" db="EMBL/GenBank/DDBJ databases">
        <authorList>
            <person name="Schikora-Tamarit M.A."/>
        </authorList>
    </citation>
    <scope>NUCLEOTIDE SEQUENCE</scope>
    <source>
        <strain evidence="13">CBS2887</strain>
    </source>
</reference>
<protein>
    <recommendedName>
        <fullName evidence="15">Low affinity vacuolar monovalent cation/H(+) antiporter</fullName>
    </recommendedName>
</protein>
<dbReference type="EMBL" id="JAEUBG010004010">
    <property type="protein sequence ID" value="KAH3682053.1"/>
    <property type="molecule type" value="Genomic_DNA"/>
</dbReference>
<evidence type="ECO:0000256" key="4">
    <source>
        <dbReference type="ARBA" id="ARBA00022553"/>
    </source>
</evidence>
<feature type="compositionally biased region" description="Low complexity" evidence="9">
    <location>
        <begin position="122"/>
        <end position="134"/>
    </location>
</feature>
<comment type="subcellular location">
    <subcellularLocation>
        <location evidence="1">Endomembrane system</location>
        <topology evidence="1">Multi-pass membrane protein</topology>
    </subcellularLocation>
</comment>
<evidence type="ECO:0000259" key="12">
    <source>
        <dbReference type="Pfam" id="PF03733"/>
    </source>
</evidence>
<feature type="transmembrane region" description="Helical" evidence="10">
    <location>
        <begin position="424"/>
        <end position="448"/>
    </location>
</feature>
<sequence length="1167" mass="128931">MSSASSPSVKASSTGTETPVNGNGNGNSNSQTPALNSVLSGTSEHSPKINPHRSQFNLLPQQLALPQPAMTSTTAAAAGNPRKCVSGSGVGSSNNKAKLKKRPQLQKSPSYYLSNPNATPTHSLSHNHLHSVNSGTKNSKYVYSVDDDTDEIEQDMEREYLEGYHDALRYRFKKSSKNLKDNFSISSGVPGVISKAQYVQQQSTHSSHHSLPHRQASTSVLASPIATQSNSAGSTAIGDVKTLTEKAYQDLQHAASNLHKLEDIEGDSIHTNNNLNTVIRHHNASKEQTAEPQDGNDGEQQQQDDADDSIVDDGEDAQEYAEDYYNEDQQQGQGQAENVEFGEDQYEQGDDPVDTRSISSEESYTLRERQTAINTTHPFGIRIWKPAIYKKIRSVDKEADVDIHEVDITKRRKITWDVRLTNTIWAFTFGVLLFSICFIGSVVLIIVGSVNYSKVFFKLGTYLLWPFGKLVYLQQDENYLSEDRNDGTTFGEYARWRDEELNKLFFSASRLNASGSNDNSDTASYLHSTDHIPTLRTLPPSSPLAATSAQAARQPRATSNRISTITEEEELEQGGESPETFKKRFFGRGDWNLGRIVFYMFFYLVLYPIGASVWLICWLMVFTIPMAKVIQTLSIHLKKHPLALFYRFDIDPRIATATNAANFKQSNVLICTYRSSGFHYYRYTVEGTNIFFINLMAVVFFTIFAFFGMKEFLGMENIFTNESVIFGLCLLSIIPLAYFIGQAVASISAQSSMGLGAVINAFFSTVVEIFLYCVALNQKKGQLVEGSMVGSILGAVLLLPGVSMCAGALKRKTQRYNPASAGVSSTMLIFSVVVMLSPTFFFQIYGNYEVECKPCVDKFLTTVAAASSQKVSCQTCQFFQPPVKLDALFNDVLKPFSIICAVLLFMAYIIGLWFTLRTHAALIWETPITEPKKQPPHLQHMESSSQIIDLNQIPQEQTAIPAAAPAAAPAPAESGGHDAPNWSKNKSTFVLLASTILYAIIAEILVDCVDSVLVQFPQLDPKFLGITIFALVPNTTEFLNAISFATHGNVALSMEIGSAYALQVALIQIPSLVLYSLFFIDVGTVKDVKDSMFTLIFPKWDLFTSIISVMLFTYIYGEGKSNYFKGSILILGYVVCVMGFFFVSVVKDQESLLGLSGAAVRIMVPNN</sequence>
<feature type="transmembrane region" description="Helical" evidence="10">
    <location>
        <begin position="690"/>
        <end position="709"/>
    </location>
</feature>
<dbReference type="FunFam" id="1.20.1420.30:FF:000014">
    <property type="entry name" value="Cation/H+ exchanger protein 2"/>
    <property type="match status" value="1"/>
</dbReference>
<dbReference type="GO" id="GO:0012505">
    <property type="term" value="C:endomembrane system"/>
    <property type="evidence" value="ECO:0007669"/>
    <property type="project" value="UniProtKB-SubCell"/>
</dbReference>
<feature type="transmembrane region" description="Helical" evidence="10">
    <location>
        <begin position="724"/>
        <end position="745"/>
    </location>
</feature>
<feature type="domain" description="Inner membrane component" evidence="12">
    <location>
        <begin position="420"/>
        <end position="469"/>
    </location>
</feature>
<feature type="transmembrane region" description="Helical" evidence="10">
    <location>
        <begin position="596"/>
        <end position="621"/>
    </location>
</feature>
<feature type="transmembrane region" description="Helical" evidence="10">
    <location>
        <begin position="757"/>
        <end position="777"/>
    </location>
</feature>
<feature type="transmembrane region" description="Helical" evidence="10">
    <location>
        <begin position="989"/>
        <end position="1006"/>
    </location>
</feature>
<dbReference type="Pfam" id="PF01699">
    <property type="entry name" value="Na_Ca_ex"/>
    <property type="match status" value="2"/>
</dbReference>
<dbReference type="Proteomes" id="UP000774326">
    <property type="component" value="Unassembled WGS sequence"/>
</dbReference>
<feature type="transmembrane region" description="Helical" evidence="10">
    <location>
        <begin position="789"/>
        <end position="809"/>
    </location>
</feature>
<dbReference type="InterPro" id="IPR004713">
    <property type="entry name" value="CaH_exchang"/>
</dbReference>
<dbReference type="OrthoDB" id="16982at2759"/>
<dbReference type="PANTHER" id="PTHR31503:SF10">
    <property type="entry name" value="VNX1 PROTEIN"/>
    <property type="match status" value="1"/>
</dbReference>
<feature type="region of interest" description="Disordered" evidence="9">
    <location>
        <begin position="200"/>
        <end position="219"/>
    </location>
</feature>
<organism evidence="13 14">
    <name type="scientific">Wickerhamomyces pijperi</name>
    <name type="common">Yeast</name>
    <name type="synonym">Pichia pijperi</name>
    <dbReference type="NCBI Taxonomy" id="599730"/>
    <lineage>
        <taxon>Eukaryota</taxon>
        <taxon>Fungi</taxon>
        <taxon>Dikarya</taxon>
        <taxon>Ascomycota</taxon>
        <taxon>Saccharomycotina</taxon>
        <taxon>Saccharomycetes</taxon>
        <taxon>Phaffomycetales</taxon>
        <taxon>Wickerhamomycetaceae</taxon>
        <taxon>Wickerhamomyces</taxon>
    </lineage>
</organism>
<evidence type="ECO:0008006" key="15">
    <source>
        <dbReference type="Google" id="ProtNLM"/>
    </source>
</evidence>
<keyword evidence="6 10" id="KW-1133">Transmembrane helix</keyword>
<feature type="transmembrane region" description="Helical" evidence="10">
    <location>
        <begin position="821"/>
        <end position="841"/>
    </location>
</feature>
<keyword evidence="14" id="KW-1185">Reference proteome</keyword>
<reference evidence="13" key="1">
    <citation type="journal article" date="2021" name="Open Biol.">
        <title>Shared evolutionary footprints suggest mitochondrial oxidative damage underlies multiple complex I losses in fungi.</title>
        <authorList>
            <person name="Schikora-Tamarit M.A."/>
            <person name="Marcet-Houben M."/>
            <person name="Nosek J."/>
            <person name="Gabaldon T."/>
        </authorList>
    </citation>
    <scope>NUCLEOTIDE SEQUENCE</scope>
    <source>
        <strain evidence="13">CBS2887</strain>
    </source>
</reference>
<feature type="domain" description="Sodium/calcium exchanger membrane region" evidence="11">
    <location>
        <begin position="724"/>
        <end position="890"/>
    </location>
</feature>
<evidence type="ECO:0000256" key="5">
    <source>
        <dbReference type="ARBA" id="ARBA00022692"/>
    </source>
</evidence>
<proteinExistence type="inferred from homology"/>
<feature type="transmembrane region" description="Helical" evidence="10">
    <location>
        <begin position="896"/>
        <end position="916"/>
    </location>
</feature>
<dbReference type="Gene3D" id="1.20.1420.30">
    <property type="entry name" value="NCX, central ion-binding region"/>
    <property type="match status" value="2"/>
</dbReference>
<keyword evidence="4" id="KW-0597">Phosphoprotein</keyword>